<dbReference type="VEuPathDB" id="FungiDB:GMDG_01686"/>
<feature type="compositionally biased region" description="Basic and acidic residues" evidence="1">
    <location>
        <begin position="33"/>
        <end position="43"/>
    </location>
</feature>
<accession>A0A177A9I3</accession>
<evidence type="ECO:0000256" key="1">
    <source>
        <dbReference type="SAM" id="MobiDB-lite"/>
    </source>
</evidence>
<proteinExistence type="predicted"/>
<dbReference type="GeneID" id="36288709"/>
<dbReference type="Proteomes" id="UP000077154">
    <property type="component" value="Unassembled WGS sequence"/>
</dbReference>
<dbReference type="EMBL" id="KV441399">
    <property type="protein sequence ID" value="OAF57823.1"/>
    <property type="molecule type" value="Genomic_DNA"/>
</dbReference>
<dbReference type="RefSeq" id="XP_024323109.1">
    <property type="nucleotide sequence ID" value="XM_024469262.1"/>
</dbReference>
<feature type="compositionally biased region" description="Polar residues" evidence="1">
    <location>
        <begin position="20"/>
        <end position="32"/>
    </location>
</feature>
<sequence>MSGYDSDESMGRPRLLTPGLSETHSMQGSGCSSEDRNSSPERSPKRRCTYNPYDPRLNGDGNHMASAASPPGHPTAFVFIPCSPVRSWTTPIPSSLRSTVPSPGLPCSTIPSFGMPCSTLPSSGMHCSTIPSSGAPCSTIPTPGSPRSFGQSREFLPLILSGGLLYNRARNPYPVSAMALAAERYSRVPASPRLRIIDWRLRLNSWPEASRSQADAEMDTCEAALRRSSTW</sequence>
<gene>
    <name evidence="2" type="ORF">VC83_05644</name>
</gene>
<organism evidence="2">
    <name type="scientific">Pseudogymnoascus destructans</name>
    <dbReference type="NCBI Taxonomy" id="655981"/>
    <lineage>
        <taxon>Eukaryota</taxon>
        <taxon>Fungi</taxon>
        <taxon>Dikarya</taxon>
        <taxon>Ascomycota</taxon>
        <taxon>Pezizomycotina</taxon>
        <taxon>Leotiomycetes</taxon>
        <taxon>Thelebolales</taxon>
        <taxon>Thelebolaceae</taxon>
        <taxon>Pseudogymnoascus</taxon>
    </lineage>
</organism>
<name>A0A177A9I3_9PEZI</name>
<dbReference type="OrthoDB" id="3438453at2759"/>
<protein>
    <submittedName>
        <fullName evidence="2">Uncharacterized protein</fullName>
    </submittedName>
</protein>
<reference evidence="2" key="1">
    <citation type="submission" date="2016-03" db="EMBL/GenBank/DDBJ databases">
        <title>Updated assembly of Pseudogymnoascus destructans, the fungus causing white-nose syndrome of bats.</title>
        <authorList>
            <person name="Palmer J.M."/>
            <person name="Drees K.P."/>
            <person name="Foster J.T."/>
            <person name="Lindner D.L."/>
        </authorList>
    </citation>
    <scope>NUCLEOTIDE SEQUENCE [LARGE SCALE GENOMIC DNA]</scope>
    <source>
        <strain evidence="2">20631-21</strain>
    </source>
</reference>
<feature type="region of interest" description="Disordered" evidence="1">
    <location>
        <begin position="1"/>
        <end position="69"/>
    </location>
</feature>
<dbReference type="AlphaFoldDB" id="A0A177A9I3"/>
<evidence type="ECO:0000313" key="2">
    <source>
        <dbReference type="EMBL" id="OAF57823.1"/>
    </source>
</evidence>